<dbReference type="PANTHER" id="PTHR45444:SF3">
    <property type="entry name" value="XANTHINE DEHYDROGENASE"/>
    <property type="match status" value="1"/>
</dbReference>
<evidence type="ECO:0000313" key="2">
    <source>
        <dbReference type="EMBL" id="VFQ73261.1"/>
    </source>
</evidence>
<dbReference type="EMBL" id="OOIL02001171">
    <property type="protein sequence ID" value="VFQ73261.1"/>
    <property type="molecule type" value="Genomic_DNA"/>
</dbReference>
<dbReference type="Pfam" id="PF00941">
    <property type="entry name" value="FAD_binding_5"/>
    <property type="match status" value="1"/>
</dbReference>
<dbReference type="SUPFAM" id="SSF56176">
    <property type="entry name" value="FAD-binding/transporter-associated domain-like"/>
    <property type="match status" value="1"/>
</dbReference>
<dbReference type="GO" id="GO:0016491">
    <property type="term" value="F:oxidoreductase activity"/>
    <property type="evidence" value="ECO:0007669"/>
    <property type="project" value="InterPro"/>
</dbReference>
<name>A0A484LAI9_9ASTE</name>
<keyword evidence="3" id="KW-1185">Reference proteome</keyword>
<dbReference type="InterPro" id="IPR036318">
    <property type="entry name" value="FAD-bd_PCMH-like_sf"/>
</dbReference>
<dbReference type="GO" id="GO:0005506">
    <property type="term" value="F:iron ion binding"/>
    <property type="evidence" value="ECO:0007669"/>
    <property type="project" value="InterPro"/>
</dbReference>
<accession>A0A484LAI9</accession>
<dbReference type="Gene3D" id="3.30.465.10">
    <property type="match status" value="1"/>
</dbReference>
<proteinExistence type="predicted"/>
<dbReference type="InterPro" id="IPR002346">
    <property type="entry name" value="Mopterin_DH_FAD-bd"/>
</dbReference>
<evidence type="ECO:0000313" key="3">
    <source>
        <dbReference type="Proteomes" id="UP000595140"/>
    </source>
</evidence>
<protein>
    <recommendedName>
        <fullName evidence="1">Molybdopterin dehydrogenase FAD-binding domain-containing protein</fullName>
    </recommendedName>
</protein>
<feature type="domain" description="Molybdopterin dehydrogenase FAD-binding" evidence="1">
    <location>
        <begin position="83"/>
        <end position="140"/>
    </location>
</feature>
<reference evidence="2 3" key="1">
    <citation type="submission" date="2018-04" db="EMBL/GenBank/DDBJ databases">
        <authorList>
            <person name="Vogel A."/>
        </authorList>
    </citation>
    <scope>NUCLEOTIDE SEQUENCE [LARGE SCALE GENOMIC DNA]</scope>
</reference>
<dbReference type="Proteomes" id="UP000595140">
    <property type="component" value="Unassembled WGS sequence"/>
</dbReference>
<gene>
    <name evidence="2" type="ORF">CCAM_LOCUS15037</name>
</gene>
<organism evidence="2 3">
    <name type="scientific">Cuscuta campestris</name>
    <dbReference type="NCBI Taxonomy" id="132261"/>
    <lineage>
        <taxon>Eukaryota</taxon>
        <taxon>Viridiplantae</taxon>
        <taxon>Streptophyta</taxon>
        <taxon>Embryophyta</taxon>
        <taxon>Tracheophyta</taxon>
        <taxon>Spermatophyta</taxon>
        <taxon>Magnoliopsida</taxon>
        <taxon>eudicotyledons</taxon>
        <taxon>Gunneridae</taxon>
        <taxon>Pentapetalae</taxon>
        <taxon>asterids</taxon>
        <taxon>lamiids</taxon>
        <taxon>Solanales</taxon>
        <taxon>Convolvulaceae</taxon>
        <taxon>Cuscuteae</taxon>
        <taxon>Cuscuta</taxon>
        <taxon>Cuscuta subgen. Grammica</taxon>
        <taxon>Cuscuta sect. Cleistogrammica</taxon>
    </lineage>
</organism>
<dbReference type="PANTHER" id="PTHR45444">
    <property type="entry name" value="XANTHINE DEHYDROGENASE"/>
    <property type="match status" value="1"/>
</dbReference>
<evidence type="ECO:0000259" key="1">
    <source>
        <dbReference type="Pfam" id="PF00941"/>
    </source>
</evidence>
<sequence length="180" mass="19739">MAVAEWRTALAEESTAASIKQSADGTVDVLDRSRATVDRSVIRQQQQLTKSEQRSMDAMPGDRAAVKLSQLFNVLKWVCNERDLYETSSCRALMEQIKWFAGTQIRNVASVGGNICTASPISDLNPLWMAARAKLQIMDVEDYGGYLAKDQHACMVEAAQAYGGTNPMRRQACGGEAFGL</sequence>
<dbReference type="InterPro" id="IPR016208">
    <property type="entry name" value="Ald_Oxase/xanthine_DH-like"/>
</dbReference>
<dbReference type="OrthoDB" id="8300278at2759"/>
<dbReference type="AlphaFoldDB" id="A0A484LAI9"/>
<dbReference type="GO" id="GO:0050660">
    <property type="term" value="F:flavin adenine dinucleotide binding"/>
    <property type="evidence" value="ECO:0007669"/>
    <property type="project" value="InterPro"/>
</dbReference>
<dbReference type="InterPro" id="IPR016169">
    <property type="entry name" value="FAD-bd_PCMH_sub2"/>
</dbReference>